<dbReference type="OrthoDB" id="8564041at2"/>
<comment type="caution">
    <text evidence="2">The sequence shown here is derived from an EMBL/GenBank/DDBJ whole genome shotgun (WGS) entry which is preliminary data.</text>
</comment>
<organism evidence="2 3">
    <name type="scientific">Sunxiuqinia dokdonensis</name>
    <dbReference type="NCBI Taxonomy" id="1409788"/>
    <lineage>
        <taxon>Bacteria</taxon>
        <taxon>Pseudomonadati</taxon>
        <taxon>Bacteroidota</taxon>
        <taxon>Bacteroidia</taxon>
        <taxon>Marinilabiliales</taxon>
        <taxon>Prolixibacteraceae</taxon>
        <taxon>Sunxiuqinia</taxon>
    </lineage>
</organism>
<sequence length="76" mass="8753">MEIIIAATKTCTHRPKLEEQLQDAGLQYELLYFEDHPELIETYKLKTSPLLIVDDKVVSIGMPEHSQINELKDKLS</sequence>
<dbReference type="Pfam" id="PF13192">
    <property type="entry name" value="Thioredoxin_3"/>
    <property type="match status" value="1"/>
</dbReference>
<dbReference type="Gene3D" id="3.40.30.10">
    <property type="entry name" value="Glutaredoxin"/>
    <property type="match status" value="1"/>
</dbReference>
<evidence type="ECO:0000313" key="2">
    <source>
        <dbReference type="EMBL" id="KOH43718.1"/>
    </source>
</evidence>
<keyword evidence="2" id="KW-0808">Transferase</keyword>
<protein>
    <submittedName>
        <fullName evidence="2">Sulfurtransferase</fullName>
    </submittedName>
</protein>
<dbReference type="STRING" id="1409788.NC99_34870"/>
<gene>
    <name evidence="2" type="ORF">NC99_34870</name>
</gene>
<dbReference type="RefSeq" id="WP_053185948.1">
    <property type="nucleotide sequence ID" value="NZ_LGIA01000180.1"/>
</dbReference>
<dbReference type="AlphaFoldDB" id="A0A0L8V5V0"/>
<dbReference type="GO" id="GO:0016740">
    <property type="term" value="F:transferase activity"/>
    <property type="evidence" value="ECO:0007669"/>
    <property type="project" value="UniProtKB-KW"/>
</dbReference>
<accession>A0A0L8V5V0</accession>
<feature type="domain" description="Thioredoxin-like fold" evidence="1">
    <location>
        <begin position="1"/>
        <end position="71"/>
    </location>
</feature>
<dbReference type="SUPFAM" id="SSF52833">
    <property type="entry name" value="Thioredoxin-like"/>
    <property type="match status" value="1"/>
</dbReference>
<dbReference type="Proteomes" id="UP000036958">
    <property type="component" value="Unassembled WGS sequence"/>
</dbReference>
<evidence type="ECO:0000313" key="3">
    <source>
        <dbReference type="Proteomes" id="UP000036958"/>
    </source>
</evidence>
<dbReference type="InterPro" id="IPR012336">
    <property type="entry name" value="Thioredoxin-like_fold"/>
</dbReference>
<reference evidence="3" key="1">
    <citation type="submission" date="2015-07" db="EMBL/GenBank/DDBJ databases">
        <title>Genome sequencing of Sunxiuqinia dokdonensis strain SK.</title>
        <authorList>
            <person name="Ahn S."/>
            <person name="Kim B.-C."/>
        </authorList>
    </citation>
    <scope>NUCLEOTIDE SEQUENCE [LARGE SCALE GENOMIC DNA]</scope>
    <source>
        <strain evidence="3">SK</strain>
    </source>
</reference>
<proteinExistence type="predicted"/>
<evidence type="ECO:0000259" key="1">
    <source>
        <dbReference type="Pfam" id="PF13192"/>
    </source>
</evidence>
<dbReference type="EMBL" id="LGIA01000180">
    <property type="protein sequence ID" value="KOH43718.1"/>
    <property type="molecule type" value="Genomic_DNA"/>
</dbReference>
<dbReference type="InterPro" id="IPR036249">
    <property type="entry name" value="Thioredoxin-like_sf"/>
</dbReference>
<keyword evidence="3" id="KW-1185">Reference proteome</keyword>
<name>A0A0L8V5V0_9BACT</name>